<protein>
    <submittedName>
        <fullName evidence="1">Uncharacterized protein</fullName>
    </submittedName>
</protein>
<sequence length="342" mass="36481">MSRGYFPKRTELELTPLFSGLITATHILHHHSLLTTTGSISVRNPDRRETFFLADDDDDDESIAPALLSFTSSLLEYLVDSGAPVEQKTAADETAGAVNERYIHSELYKRFPHVNAVVFSPCADVLPFGLVPSSSSSAAAAAVALRPATAAAAFIGAEAPVWDIGGAYSSSDAHALRVSTAKLGHSLALKFARPETSGRFLMDRMTSVLGAGGGKEGVAEFPEHPVVVMRGMGFAAAGRGVEDVVYMAVKTREAAVAQMRALAVGAACWGGTVEGKVNVEGGGVIKNGKVKREGEVRYLDAKEVRDSAELRSGEVAKAWRAWCREVEVNPLYRNDVEQESAT</sequence>
<organism evidence="1 2">
    <name type="scientific">Coniosporium uncinatum</name>
    <dbReference type="NCBI Taxonomy" id="93489"/>
    <lineage>
        <taxon>Eukaryota</taxon>
        <taxon>Fungi</taxon>
        <taxon>Dikarya</taxon>
        <taxon>Ascomycota</taxon>
        <taxon>Pezizomycotina</taxon>
        <taxon>Dothideomycetes</taxon>
        <taxon>Dothideomycetes incertae sedis</taxon>
        <taxon>Coniosporium</taxon>
    </lineage>
</organism>
<dbReference type="EMBL" id="JAWDJW010001367">
    <property type="protein sequence ID" value="KAK3079114.1"/>
    <property type="molecule type" value="Genomic_DNA"/>
</dbReference>
<reference evidence="1" key="1">
    <citation type="submission" date="2024-09" db="EMBL/GenBank/DDBJ databases">
        <title>Black Yeasts Isolated from many extreme environments.</title>
        <authorList>
            <person name="Coleine C."/>
            <person name="Stajich J.E."/>
            <person name="Selbmann L."/>
        </authorList>
    </citation>
    <scope>NUCLEOTIDE SEQUENCE</scope>
    <source>
        <strain evidence="1">CCFEE 5737</strain>
    </source>
</reference>
<comment type="caution">
    <text evidence="1">The sequence shown here is derived from an EMBL/GenBank/DDBJ whole genome shotgun (WGS) entry which is preliminary data.</text>
</comment>
<proteinExistence type="predicted"/>
<dbReference type="Proteomes" id="UP001186974">
    <property type="component" value="Unassembled WGS sequence"/>
</dbReference>
<keyword evidence="2" id="KW-1185">Reference proteome</keyword>
<gene>
    <name evidence="1" type="ORF">LTS18_005704</name>
</gene>
<accession>A0ACC3DR59</accession>
<name>A0ACC3DR59_9PEZI</name>
<evidence type="ECO:0000313" key="1">
    <source>
        <dbReference type="EMBL" id="KAK3079114.1"/>
    </source>
</evidence>
<evidence type="ECO:0000313" key="2">
    <source>
        <dbReference type="Proteomes" id="UP001186974"/>
    </source>
</evidence>